<proteinExistence type="predicted"/>
<keyword evidence="2" id="KW-1185">Reference proteome</keyword>
<organism evidence="1 2">
    <name type="scientific">Phytophthora sojae (strain P6497)</name>
    <name type="common">Soybean stem and root rot agent</name>
    <name type="synonym">Phytophthora megasperma f. sp. glycines</name>
    <dbReference type="NCBI Taxonomy" id="1094619"/>
    <lineage>
        <taxon>Eukaryota</taxon>
        <taxon>Sar</taxon>
        <taxon>Stramenopiles</taxon>
        <taxon>Oomycota</taxon>
        <taxon>Peronosporomycetes</taxon>
        <taxon>Peronosporales</taxon>
        <taxon>Peronosporaceae</taxon>
        <taxon>Phytophthora</taxon>
    </lineage>
</organism>
<dbReference type="RefSeq" id="XP_009535779.1">
    <property type="nucleotide sequence ID" value="XM_009537484.1"/>
</dbReference>
<dbReference type="AlphaFoldDB" id="G5A741"/>
<dbReference type="KEGG" id="psoj:PHYSODRAFT_525658"/>
<protein>
    <submittedName>
        <fullName evidence="1">Uncharacterized protein</fullName>
    </submittedName>
</protein>
<dbReference type="Proteomes" id="UP000002640">
    <property type="component" value="Unassembled WGS sequence"/>
</dbReference>
<evidence type="ECO:0000313" key="1">
    <source>
        <dbReference type="EMBL" id="EGZ09146.1"/>
    </source>
</evidence>
<sequence length="87" mass="9883">CLQRDGLRTSQYSVDAPVKRLVDKPANGEESQRTYAGKITPPPFTREGKWFWEIAYEDQDALAVLEVEALARTINFSFQMGHNIVPN</sequence>
<feature type="non-terminal residue" evidence="1">
    <location>
        <position position="1"/>
    </location>
</feature>
<accession>G5A741</accession>
<reference evidence="1 2" key="1">
    <citation type="journal article" date="2006" name="Science">
        <title>Phytophthora genome sequences uncover evolutionary origins and mechanisms of pathogenesis.</title>
        <authorList>
            <person name="Tyler B.M."/>
            <person name="Tripathy S."/>
            <person name="Zhang X."/>
            <person name="Dehal P."/>
            <person name="Jiang R.H."/>
            <person name="Aerts A."/>
            <person name="Arredondo F.D."/>
            <person name="Baxter L."/>
            <person name="Bensasson D."/>
            <person name="Beynon J.L."/>
            <person name="Chapman J."/>
            <person name="Damasceno C.M."/>
            <person name="Dorrance A.E."/>
            <person name="Dou D."/>
            <person name="Dickerman A.W."/>
            <person name="Dubchak I.L."/>
            <person name="Garbelotto M."/>
            <person name="Gijzen M."/>
            <person name="Gordon S.G."/>
            <person name="Govers F."/>
            <person name="Grunwald N.J."/>
            <person name="Huang W."/>
            <person name="Ivors K.L."/>
            <person name="Jones R.W."/>
            <person name="Kamoun S."/>
            <person name="Krampis K."/>
            <person name="Lamour K.H."/>
            <person name="Lee M.K."/>
            <person name="McDonald W.H."/>
            <person name="Medina M."/>
            <person name="Meijer H.J."/>
            <person name="Nordberg E.K."/>
            <person name="Maclean D.J."/>
            <person name="Ospina-Giraldo M.D."/>
            <person name="Morris P.F."/>
            <person name="Phuntumart V."/>
            <person name="Putnam N.H."/>
            <person name="Rash S."/>
            <person name="Rose J.K."/>
            <person name="Sakihama Y."/>
            <person name="Salamov A.A."/>
            <person name="Savidor A."/>
            <person name="Scheuring C.F."/>
            <person name="Smith B.M."/>
            <person name="Sobral B.W."/>
            <person name="Terry A."/>
            <person name="Torto-Alalibo T.A."/>
            <person name="Win J."/>
            <person name="Xu Z."/>
            <person name="Zhang H."/>
            <person name="Grigoriev I.V."/>
            <person name="Rokhsar D.S."/>
            <person name="Boore J.L."/>
        </authorList>
    </citation>
    <scope>NUCLEOTIDE SEQUENCE [LARGE SCALE GENOMIC DNA]</scope>
    <source>
        <strain evidence="1 2">P6497</strain>
    </source>
</reference>
<name>G5A741_PHYSP</name>
<evidence type="ECO:0000313" key="2">
    <source>
        <dbReference type="Proteomes" id="UP000002640"/>
    </source>
</evidence>
<gene>
    <name evidence="1" type="ORF">PHYSODRAFT_525658</name>
</gene>
<dbReference type="GeneID" id="20660902"/>
<dbReference type="InParanoid" id="G5A741"/>
<dbReference type="EMBL" id="JH159160">
    <property type="protein sequence ID" value="EGZ09146.1"/>
    <property type="molecule type" value="Genomic_DNA"/>
</dbReference>